<sequence>MAIKSNRVVALGKSDKSEGDSTSIESLEQEGRTVSVYLKQYDNPVLISKQVLKNGDGSTGTLYLAPSDLNLDYAALTTIYGKRWKVEEFFRSIKNNAAFAKSPTKTVRTQQAHFTASMIAFAKLERLKIRNNKNHYAMKSQIWLAATKTAWEELNKLSTPKINYNKIAA</sequence>
<evidence type="ECO:0000313" key="1">
    <source>
        <dbReference type="EMBL" id="VAW11214.1"/>
    </source>
</evidence>
<organism evidence="1">
    <name type="scientific">hydrothermal vent metagenome</name>
    <dbReference type="NCBI Taxonomy" id="652676"/>
    <lineage>
        <taxon>unclassified sequences</taxon>
        <taxon>metagenomes</taxon>
        <taxon>ecological metagenomes</taxon>
    </lineage>
</organism>
<dbReference type="SUPFAM" id="SSF53098">
    <property type="entry name" value="Ribonuclease H-like"/>
    <property type="match status" value="1"/>
</dbReference>
<dbReference type="InterPro" id="IPR012337">
    <property type="entry name" value="RNaseH-like_sf"/>
</dbReference>
<protein>
    <submittedName>
        <fullName evidence="1">Uncharacterized protein</fullName>
    </submittedName>
</protein>
<name>A0A3B0TRE1_9ZZZZ</name>
<dbReference type="AlphaFoldDB" id="A0A3B0TRE1"/>
<reference evidence="1" key="1">
    <citation type="submission" date="2018-06" db="EMBL/GenBank/DDBJ databases">
        <authorList>
            <person name="Zhirakovskaya E."/>
        </authorList>
    </citation>
    <scope>NUCLEOTIDE SEQUENCE</scope>
</reference>
<gene>
    <name evidence="1" type="ORF">MNBD_BACTEROID03-1245</name>
</gene>
<accession>A0A3B0TRE1</accession>
<proteinExistence type="predicted"/>
<dbReference type="EMBL" id="UOEL01000054">
    <property type="protein sequence ID" value="VAW11214.1"/>
    <property type="molecule type" value="Genomic_DNA"/>
</dbReference>